<dbReference type="SUPFAM" id="SSF50156">
    <property type="entry name" value="PDZ domain-like"/>
    <property type="match status" value="1"/>
</dbReference>
<dbReference type="STRING" id="655015.B1812_20440"/>
<proteinExistence type="inferred from homology"/>
<keyword evidence="4 13" id="KW-0645">Protease</keyword>
<comment type="subcellular location">
    <subcellularLocation>
        <location evidence="2">Membrane</location>
        <topology evidence="2">Multi-pass membrane protein</topology>
    </subcellularLocation>
</comment>
<dbReference type="EMBL" id="CP019948">
    <property type="protein sequence ID" value="ARN83059.1"/>
    <property type="molecule type" value="Genomic_DNA"/>
</dbReference>
<dbReference type="PANTHER" id="PTHR42837">
    <property type="entry name" value="REGULATOR OF SIGMA-E PROTEASE RSEP"/>
    <property type="match status" value="1"/>
</dbReference>
<keyword evidence="5 11" id="KW-0812">Transmembrane</keyword>
<keyword evidence="9 13" id="KW-0482">Metalloprotease</keyword>
<dbReference type="RefSeq" id="WP_085773206.1">
    <property type="nucleotide sequence ID" value="NZ_AP027149.1"/>
</dbReference>
<evidence type="ECO:0000256" key="11">
    <source>
        <dbReference type="SAM" id="Phobius"/>
    </source>
</evidence>
<dbReference type="Gene3D" id="2.30.42.10">
    <property type="match status" value="1"/>
</dbReference>
<evidence type="ECO:0000256" key="6">
    <source>
        <dbReference type="ARBA" id="ARBA00022801"/>
    </source>
</evidence>
<feature type="transmembrane region" description="Helical" evidence="11">
    <location>
        <begin position="111"/>
        <end position="130"/>
    </location>
</feature>
<dbReference type="InterPro" id="IPR036034">
    <property type="entry name" value="PDZ_sf"/>
</dbReference>
<keyword evidence="14" id="KW-1185">Reference proteome</keyword>
<keyword evidence="6" id="KW-0378">Hydrolase</keyword>
<comment type="similarity">
    <text evidence="3">Belongs to the peptidase M50B family.</text>
</comment>
<dbReference type="Pfam" id="PF02163">
    <property type="entry name" value="Peptidase_M50"/>
    <property type="match status" value="1"/>
</dbReference>
<comment type="cofactor">
    <cofactor evidence="1">
        <name>Zn(2+)</name>
        <dbReference type="ChEBI" id="CHEBI:29105"/>
    </cofactor>
</comment>
<dbReference type="Proteomes" id="UP000193978">
    <property type="component" value="Chromosome"/>
</dbReference>
<dbReference type="CDD" id="cd23081">
    <property type="entry name" value="cpPDZ_EcRseP-like"/>
    <property type="match status" value="1"/>
</dbReference>
<evidence type="ECO:0000256" key="9">
    <source>
        <dbReference type="ARBA" id="ARBA00023049"/>
    </source>
</evidence>
<evidence type="ECO:0000256" key="3">
    <source>
        <dbReference type="ARBA" id="ARBA00007931"/>
    </source>
</evidence>
<evidence type="ECO:0000313" key="13">
    <source>
        <dbReference type="EMBL" id="ARN83059.1"/>
    </source>
</evidence>
<evidence type="ECO:0000256" key="7">
    <source>
        <dbReference type="ARBA" id="ARBA00022833"/>
    </source>
</evidence>
<dbReference type="AlphaFoldDB" id="A0A1W6MZT5"/>
<dbReference type="CDD" id="cd06163">
    <property type="entry name" value="S2P-M50_PDZ_RseP-like"/>
    <property type="match status" value="1"/>
</dbReference>
<evidence type="ECO:0000256" key="4">
    <source>
        <dbReference type="ARBA" id="ARBA00022670"/>
    </source>
</evidence>
<evidence type="ECO:0000256" key="5">
    <source>
        <dbReference type="ARBA" id="ARBA00022692"/>
    </source>
</evidence>
<keyword evidence="8 11" id="KW-1133">Transmembrane helix</keyword>
<evidence type="ECO:0000256" key="8">
    <source>
        <dbReference type="ARBA" id="ARBA00022989"/>
    </source>
</evidence>
<dbReference type="SMART" id="SM00228">
    <property type="entry name" value="PDZ"/>
    <property type="match status" value="1"/>
</dbReference>
<sequence>MDYIWTTASYIVPFVVVLGVVVFVHEYGHFIVGRLCGVKVDAFSLGFGPELFAFEDRHATRWRISAIPLGGYVKFHGDANAVTAGVSDEFQQMSSEERAVTFAGQPVWKRAAVVFAGPFFNFLLAIALYWGMFALVGRPVVVDGQLVIAPRISAVQADGAGAKAGFRPGDLVKSVDGAPIESFALFQKRIAASPGRALHIVVERGSASAELEATPAAVSGKDGQTIGRLGLNSSEDIRDMRMRKCGPIESLGLAFEETGSIVEQTGKFIEGIFAGRESASQLSGPIGIAEASGKMAQKISSLGIWPLINLIALLSVSVGLLNLMPVPLLDGGHLMFFVIEAVRGRALNERLQEYAFKIGFVMVSSLMLLATYNDLARHLKL</sequence>
<name>A0A1W6MZT5_9HYPH</name>
<dbReference type="GO" id="GO:0016020">
    <property type="term" value="C:membrane"/>
    <property type="evidence" value="ECO:0007669"/>
    <property type="project" value="UniProtKB-SubCell"/>
</dbReference>
<dbReference type="InterPro" id="IPR041489">
    <property type="entry name" value="PDZ_6"/>
</dbReference>
<accession>A0A1W6MZT5</accession>
<dbReference type="Pfam" id="PF17820">
    <property type="entry name" value="PDZ_6"/>
    <property type="match status" value="1"/>
</dbReference>
<dbReference type="OrthoDB" id="9782003at2"/>
<evidence type="ECO:0000256" key="10">
    <source>
        <dbReference type="ARBA" id="ARBA00023136"/>
    </source>
</evidence>
<dbReference type="InterPro" id="IPR001478">
    <property type="entry name" value="PDZ"/>
</dbReference>
<dbReference type="InterPro" id="IPR004387">
    <property type="entry name" value="Pept_M50_Zn"/>
</dbReference>
<protein>
    <submittedName>
        <fullName evidence="13">RIP metalloprotease RseP</fullName>
    </submittedName>
</protein>
<evidence type="ECO:0000313" key="14">
    <source>
        <dbReference type="Proteomes" id="UP000193978"/>
    </source>
</evidence>
<evidence type="ECO:0000256" key="2">
    <source>
        <dbReference type="ARBA" id="ARBA00004141"/>
    </source>
</evidence>
<dbReference type="GO" id="GO:0006508">
    <property type="term" value="P:proteolysis"/>
    <property type="evidence" value="ECO:0007669"/>
    <property type="project" value="UniProtKB-KW"/>
</dbReference>
<keyword evidence="10 11" id="KW-0472">Membrane</keyword>
<organism evidence="13 14">
    <name type="scientific">Methylocystis bryophila</name>
    <dbReference type="NCBI Taxonomy" id="655015"/>
    <lineage>
        <taxon>Bacteria</taxon>
        <taxon>Pseudomonadati</taxon>
        <taxon>Pseudomonadota</taxon>
        <taxon>Alphaproteobacteria</taxon>
        <taxon>Hyphomicrobiales</taxon>
        <taxon>Methylocystaceae</taxon>
        <taxon>Methylocystis</taxon>
    </lineage>
</organism>
<evidence type="ECO:0000256" key="1">
    <source>
        <dbReference type="ARBA" id="ARBA00001947"/>
    </source>
</evidence>
<dbReference type="GO" id="GO:0004222">
    <property type="term" value="F:metalloendopeptidase activity"/>
    <property type="evidence" value="ECO:0007669"/>
    <property type="project" value="InterPro"/>
</dbReference>
<feature type="transmembrane region" description="Helical" evidence="11">
    <location>
        <begin position="7"/>
        <end position="25"/>
    </location>
</feature>
<reference evidence="13 14" key="1">
    <citation type="submission" date="2017-02" db="EMBL/GenBank/DDBJ databases">
        <authorList>
            <person name="Peterson S.W."/>
        </authorList>
    </citation>
    <scope>NUCLEOTIDE SEQUENCE [LARGE SCALE GENOMIC DNA]</scope>
    <source>
        <strain evidence="13 14">S285</strain>
    </source>
</reference>
<feature type="domain" description="PDZ" evidence="12">
    <location>
        <begin position="129"/>
        <end position="206"/>
    </location>
</feature>
<evidence type="ECO:0000259" key="12">
    <source>
        <dbReference type="SMART" id="SM00228"/>
    </source>
</evidence>
<gene>
    <name evidence="13" type="ORF">B1812_20440</name>
</gene>
<dbReference type="PANTHER" id="PTHR42837:SF2">
    <property type="entry name" value="MEMBRANE METALLOPROTEASE ARASP2, CHLOROPLASTIC-RELATED"/>
    <property type="match status" value="1"/>
</dbReference>
<dbReference type="InterPro" id="IPR008915">
    <property type="entry name" value="Peptidase_M50"/>
</dbReference>
<keyword evidence="7" id="KW-0862">Zinc</keyword>
<dbReference type="KEGG" id="mbry:B1812_20440"/>